<evidence type="ECO:0000313" key="2">
    <source>
        <dbReference type="EMBL" id="RMB56604.1"/>
    </source>
</evidence>
<evidence type="ECO:0008006" key="4">
    <source>
        <dbReference type="Google" id="ProtNLM"/>
    </source>
</evidence>
<reference evidence="2 3" key="1">
    <citation type="submission" date="2018-10" db="EMBL/GenBank/DDBJ databases">
        <title>Dokdonia luteus sp. nov., isolated from sea water.</title>
        <authorList>
            <person name="Zhou L.Y."/>
            <person name="Du Z.J."/>
        </authorList>
    </citation>
    <scope>NUCLEOTIDE SEQUENCE [LARGE SCALE GENOMIC DNA]</scope>
    <source>
        <strain evidence="2 3">SH27</strain>
    </source>
</reference>
<protein>
    <recommendedName>
        <fullName evidence="4">Tyr recombinase domain-containing protein</fullName>
    </recommendedName>
</protein>
<accession>A0A3M0FV87</accession>
<name>A0A3M0FV87_9FLAO</name>
<dbReference type="SUPFAM" id="SSF56349">
    <property type="entry name" value="DNA breaking-rejoining enzymes"/>
    <property type="match status" value="1"/>
</dbReference>
<dbReference type="EMBL" id="REFV01000015">
    <property type="protein sequence ID" value="RMB56604.1"/>
    <property type="molecule type" value="Genomic_DNA"/>
</dbReference>
<feature type="region of interest" description="Disordered" evidence="1">
    <location>
        <begin position="32"/>
        <end position="51"/>
    </location>
</feature>
<gene>
    <name evidence="2" type="ORF">EAX61_13440</name>
</gene>
<organism evidence="2 3">
    <name type="scientific">Dokdonia sinensis</name>
    <dbReference type="NCBI Taxonomy" id="2479847"/>
    <lineage>
        <taxon>Bacteria</taxon>
        <taxon>Pseudomonadati</taxon>
        <taxon>Bacteroidota</taxon>
        <taxon>Flavobacteriia</taxon>
        <taxon>Flavobacteriales</taxon>
        <taxon>Flavobacteriaceae</taxon>
        <taxon>Dokdonia</taxon>
    </lineage>
</organism>
<sequence length="51" mass="5804">MQELLGHGRPETTMIYTQVTNKDLQQIRSPLDNGLNGLSLRDNDNNSYKIT</sequence>
<dbReference type="Proteomes" id="UP000281985">
    <property type="component" value="Unassembled WGS sequence"/>
</dbReference>
<keyword evidence="3" id="KW-1185">Reference proteome</keyword>
<dbReference type="AlphaFoldDB" id="A0A3M0FV87"/>
<dbReference type="GO" id="GO:0003677">
    <property type="term" value="F:DNA binding"/>
    <property type="evidence" value="ECO:0007669"/>
    <property type="project" value="InterPro"/>
</dbReference>
<comment type="caution">
    <text evidence="2">The sequence shown here is derived from an EMBL/GenBank/DDBJ whole genome shotgun (WGS) entry which is preliminary data.</text>
</comment>
<evidence type="ECO:0000256" key="1">
    <source>
        <dbReference type="SAM" id="MobiDB-lite"/>
    </source>
</evidence>
<evidence type="ECO:0000313" key="3">
    <source>
        <dbReference type="Proteomes" id="UP000281985"/>
    </source>
</evidence>
<proteinExistence type="predicted"/>
<dbReference type="InterPro" id="IPR011010">
    <property type="entry name" value="DNA_brk_join_enz"/>
</dbReference>